<keyword evidence="1" id="KW-0472">Membrane</keyword>
<evidence type="ECO:0000313" key="2">
    <source>
        <dbReference type="EMBL" id="CAB5304708.1"/>
    </source>
</evidence>
<dbReference type="AlphaFoldDB" id="A0A916DXW0"/>
<feature type="transmembrane region" description="Helical" evidence="1">
    <location>
        <begin position="44"/>
        <end position="64"/>
    </location>
</feature>
<accession>A0A916DXW0</accession>
<comment type="caution">
    <text evidence="2">The sequence shown here is derived from an EMBL/GenBank/DDBJ whole genome shotgun (WGS) entry which is preliminary data.</text>
</comment>
<organism evidence="2 3">
    <name type="scientific">Rhizophagus irregularis</name>
    <dbReference type="NCBI Taxonomy" id="588596"/>
    <lineage>
        <taxon>Eukaryota</taxon>
        <taxon>Fungi</taxon>
        <taxon>Fungi incertae sedis</taxon>
        <taxon>Mucoromycota</taxon>
        <taxon>Glomeromycotina</taxon>
        <taxon>Glomeromycetes</taxon>
        <taxon>Glomerales</taxon>
        <taxon>Glomeraceae</taxon>
        <taxon>Rhizophagus</taxon>
    </lineage>
</organism>
<keyword evidence="1" id="KW-0812">Transmembrane</keyword>
<keyword evidence="1" id="KW-1133">Transmembrane helix</keyword>
<sequence length="130" mass="14880">MILYIDAQNIQVLPTNSDSSSDNECIKETGITYFTKNLVFSIQGWKIILMHLMIYSIYCTILAAQDSQCKFKQNDIEKSDEDGVKATINSSASLMDVEIWNRYGNNTNAAEAAHFLVNRTQLFYDERHLK</sequence>
<dbReference type="EMBL" id="CAGKOT010000001">
    <property type="protein sequence ID" value="CAB5304708.1"/>
    <property type="molecule type" value="Genomic_DNA"/>
</dbReference>
<evidence type="ECO:0000313" key="3">
    <source>
        <dbReference type="Proteomes" id="UP000684084"/>
    </source>
</evidence>
<protein>
    <submittedName>
        <fullName evidence="2">Uncharacterized protein</fullName>
    </submittedName>
</protein>
<gene>
    <name evidence="2" type="ORF">CHRIB12_LOCUS1137</name>
</gene>
<dbReference type="OrthoDB" id="10489136at2759"/>
<reference evidence="2" key="1">
    <citation type="submission" date="2020-05" db="EMBL/GenBank/DDBJ databases">
        <authorList>
            <person name="Rincon C."/>
            <person name="Sanders R I."/>
            <person name="Robbins C."/>
            <person name="Chaturvedi A."/>
        </authorList>
    </citation>
    <scope>NUCLEOTIDE SEQUENCE</scope>
    <source>
        <strain evidence="2">CHB12</strain>
    </source>
</reference>
<proteinExistence type="predicted"/>
<name>A0A916DXW0_9GLOM</name>
<evidence type="ECO:0000256" key="1">
    <source>
        <dbReference type="SAM" id="Phobius"/>
    </source>
</evidence>
<dbReference type="Proteomes" id="UP000684084">
    <property type="component" value="Unassembled WGS sequence"/>
</dbReference>